<protein>
    <recommendedName>
        <fullName evidence="2">Heterokaryon incompatibility domain-containing protein</fullName>
    </recommendedName>
</protein>
<dbReference type="PANTHER" id="PTHR10622:SF12">
    <property type="entry name" value="HET DOMAIN-CONTAINING PROTEIN"/>
    <property type="match status" value="1"/>
</dbReference>
<evidence type="ECO:0000259" key="2">
    <source>
        <dbReference type="Pfam" id="PF06985"/>
    </source>
</evidence>
<proteinExistence type="predicted"/>
<evidence type="ECO:0000313" key="4">
    <source>
        <dbReference type="Proteomes" id="UP001285441"/>
    </source>
</evidence>
<organism evidence="3 4">
    <name type="scientific">Podospora didyma</name>
    <dbReference type="NCBI Taxonomy" id="330526"/>
    <lineage>
        <taxon>Eukaryota</taxon>
        <taxon>Fungi</taxon>
        <taxon>Dikarya</taxon>
        <taxon>Ascomycota</taxon>
        <taxon>Pezizomycotina</taxon>
        <taxon>Sordariomycetes</taxon>
        <taxon>Sordariomycetidae</taxon>
        <taxon>Sordariales</taxon>
        <taxon>Podosporaceae</taxon>
        <taxon>Podospora</taxon>
    </lineage>
</organism>
<dbReference type="PANTHER" id="PTHR10622">
    <property type="entry name" value="HET DOMAIN-CONTAINING PROTEIN"/>
    <property type="match status" value="1"/>
</dbReference>
<accession>A0AAE0NGQ8</accession>
<dbReference type="InterPro" id="IPR010730">
    <property type="entry name" value="HET"/>
</dbReference>
<evidence type="ECO:0000256" key="1">
    <source>
        <dbReference type="SAM" id="MobiDB-lite"/>
    </source>
</evidence>
<dbReference type="AlphaFoldDB" id="A0AAE0NGQ8"/>
<evidence type="ECO:0000313" key="3">
    <source>
        <dbReference type="EMBL" id="KAK3381243.1"/>
    </source>
</evidence>
<feature type="compositionally biased region" description="Basic residues" evidence="1">
    <location>
        <begin position="697"/>
        <end position="706"/>
    </location>
</feature>
<dbReference type="Proteomes" id="UP001285441">
    <property type="component" value="Unassembled WGS sequence"/>
</dbReference>
<feature type="compositionally biased region" description="Polar residues" evidence="1">
    <location>
        <begin position="707"/>
        <end position="717"/>
    </location>
</feature>
<gene>
    <name evidence="3" type="ORF">B0H63DRAFT_198164</name>
</gene>
<dbReference type="EMBL" id="JAULSW010000005">
    <property type="protein sequence ID" value="KAK3381243.1"/>
    <property type="molecule type" value="Genomic_DNA"/>
</dbReference>
<feature type="compositionally biased region" description="Basic and acidic residues" evidence="1">
    <location>
        <begin position="686"/>
        <end position="696"/>
    </location>
</feature>
<reference evidence="3" key="1">
    <citation type="journal article" date="2023" name="Mol. Phylogenet. Evol.">
        <title>Genome-scale phylogeny and comparative genomics of the fungal order Sordariales.</title>
        <authorList>
            <person name="Hensen N."/>
            <person name="Bonometti L."/>
            <person name="Westerberg I."/>
            <person name="Brannstrom I.O."/>
            <person name="Guillou S."/>
            <person name="Cros-Aarteil S."/>
            <person name="Calhoun S."/>
            <person name="Haridas S."/>
            <person name="Kuo A."/>
            <person name="Mondo S."/>
            <person name="Pangilinan J."/>
            <person name="Riley R."/>
            <person name="LaButti K."/>
            <person name="Andreopoulos B."/>
            <person name="Lipzen A."/>
            <person name="Chen C."/>
            <person name="Yan M."/>
            <person name="Daum C."/>
            <person name="Ng V."/>
            <person name="Clum A."/>
            <person name="Steindorff A."/>
            <person name="Ohm R.A."/>
            <person name="Martin F."/>
            <person name="Silar P."/>
            <person name="Natvig D.O."/>
            <person name="Lalanne C."/>
            <person name="Gautier V."/>
            <person name="Ament-Velasquez S.L."/>
            <person name="Kruys A."/>
            <person name="Hutchinson M.I."/>
            <person name="Powell A.J."/>
            <person name="Barry K."/>
            <person name="Miller A.N."/>
            <person name="Grigoriev I.V."/>
            <person name="Debuchy R."/>
            <person name="Gladieux P."/>
            <person name="Hiltunen Thoren M."/>
            <person name="Johannesson H."/>
        </authorList>
    </citation>
    <scope>NUCLEOTIDE SEQUENCE</scope>
    <source>
        <strain evidence="3">CBS 232.78</strain>
    </source>
</reference>
<comment type="caution">
    <text evidence="3">The sequence shown here is derived from an EMBL/GenBank/DDBJ whole genome shotgun (WGS) entry which is preliminary data.</text>
</comment>
<feature type="region of interest" description="Disordered" evidence="1">
    <location>
        <begin position="679"/>
        <end position="717"/>
    </location>
</feature>
<sequence length="812" mass="91356">MKFLDTASLELISLVDHLSTAYAVLSYTWSHPSDELTHHDVGLLPSATDWPGRHKAAYRRIVQACRRAQAHNIRYLWVDSLCVDQSSTADVVESVIASFRLVWDAALCIAYLPDLEPKSSNEGVFPDLGLENALSACRWFTRAWTLQELVAPPLVEFFDGDWNLRAVKKSTSPRPWLDMLSRVSGVDAPVLADRNALFQMSLGRRLSWASRRQTSRPEDAAYSLIGMCGVVGRLTPRYGEGSRSAFHRLQEKILKTTTDLSILAWKRQDSQDNGMGKQQALSGILADSASDFGHFASEPNLGAPFTSDSDLTFTNRGLCIRARICINSRPSSRGRDIVLVLETPKSGADGFLHIGISLKEIEPGLFVRSNPHDILYLQLQGVDVMLERICVRCDLINMEAQRIYADATKSFVSAWMDKIPNQKIERAKQRALLQGRNPQDSVPTPEQEQSFPNNRPFKRGAGETPESDHNSSELSSENDVLLFDSLPEKPELLDDSHPFKSAQASLVAMALDAWADEKKAAAVHAAKKLTSMLPLTHHTTSNFTFSIPFRAHKRARWECKLQDECDDGGDSAGSYTAETDRDEPDRFLVRSKYEAPPDLPSCPFYKRDPVQHHNCMWELELPDIRTMKQHIIVDHRLPEHCPVCLSIFESAADRDRHIVARSCKESDAPVGLQLMGVSEDQVGKLSQRDDGKEWKPRTKAKNKIKRSSSNGRRPKSTLSEEQRWFRVWDIIFPGVPRPQSAYLSAPPEREAAALRRFWRRKGPELVASELEKRGLLRWDDAQEEASLAALHASVFKDMIEESGLAYHIEDRG</sequence>
<name>A0AAE0NGQ8_9PEZI</name>
<feature type="domain" description="Heterokaryon incompatibility" evidence="2">
    <location>
        <begin position="22"/>
        <end position="110"/>
    </location>
</feature>
<feature type="region of interest" description="Disordered" evidence="1">
    <location>
        <begin position="434"/>
        <end position="477"/>
    </location>
</feature>
<feature type="compositionally biased region" description="Polar residues" evidence="1">
    <location>
        <begin position="436"/>
        <end position="453"/>
    </location>
</feature>
<dbReference type="Pfam" id="PF06985">
    <property type="entry name" value="HET"/>
    <property type="match status" value="1"/>
</dbReference>
<keyword evidence="4" id="KW-1185">Reference proteome</keyword>
<reference evidence="3" key="2">
    <citation type="submission" date="2023-06" db="EMBL/GenBank/DDBJ databases">
        <authorList>
            <consortium name="Lawrence Berkeley National Laboratory"/>
            <person name="Haridas S."/>
            <person name="Hensen N."/>
            <person name="Bonometti L."/>
            <person name="Westerberg I."/>
            <person name="Brannstrom I.O."/>
            <person name="Guillou S."/>
            <person name="Cros-Aarteil S."/>
            <person name="Calhoun S."/>
            <person name="Kuo A."/>
            <person name="Mondo S."/>
            <person name="Pangilinan J."/>
            <person name="Riley R."/>
            <person name="LaButti K."/>
            <person name="Andreopoulos B."/>
            <person name="Lipzen A."/>
            <person name="Chen C."/>
            <person name="Yanf M."/>
            <person name="Daum C."/>
            <person name="Ng V."/>
            <person name="Clum A."/>
            <person name="Steindorff A."/>
            <person name="Ohm R."/>
            <person name="Martin F."/>
            <person name="Silar P."/>
            <person name="Natvig D."/>
            <person name="Lalanne C."/>
            <person name="Gautier V."/>
            <person name="Ament-velasquez S.L."/>
            <person name="Kruys A."/>
            <person name="Hutchinson M.I."/>
            <person name="Powell A.J."/>
            <person name="Barry K."/>
            <person name="Miller A.N."/>
            <person name="Grigoriev I.V."/>
            <person name="Debuchy R."/>
            <person name="Gladieux P."/>
            <person name="Thoren M.H."/>
            <person name="Johannesson H."/>
        </authorList>
    </citation>
    <scope>NUCLEOTIDE SEQUENCE</scope>
    <source>
        <strain evidence="3">CBS 232.78</strain>
    </source>
</reference>